<dbReference type="EMBL" id="FTXV01000253">
    <property type="protein sequence ID" value="SJE66368.1"/>
    <property type="molecule type" value="Genomic_DNA"/>
</dbReference>
<dbReference type="Proteomes" id="UP000187717">
    <property type="component" value="Unassembled WGS sequence"/>
</dbReference>
<organism evidence="2 3">
    <name type="scientific">Shigella sonnei</name>
    <dbReference type="NCBI Taxonomy" id="624"/>
    <lineage>
        <taxon>Bacteria</taxon>
        <taxon>Pseudomonadati</taxon>
        <taxon>Pseudomonadota</taxon>
        <taxon>Gammaproteobacteria</taxon>
        <taxon>Enterobacterales</taxon>
        <taxon>Enterobacteriaceae</taxon>
        <taxon>Shigella</taxon>
    </lineage>
</organism>
<reference evidence="2 3" key="1">
    <citation type="submission" date="2017-01" db="EMBL/GenBank/DDBJ databases">
        <authorList>
            <consortium name="Pathogen Informatics"/>
        </authorList>
    </citation>
    <scope>NUCLEOTIDE SEQUENCE [LARGE SCALE GENOMIC DNA]</scope>
    <source>
        <strain evidence="2 3">3626STDY6095480</strain>
    </source>
</reference>
<feature type="compositionally biased region" description="Basic and acidic residues" evidence="1">
    <location>
        <begin position="128"/>
        <end position="138"/>
    </location>
</feature>
<dbReference type="AlphaFoldDB" id="A0ABD7MPB8"/>
<dbReference type="InterPro" id="IPR010781">
    <property type="entry name" value="DUF1376"/>
</dbReference>
<accession>A0ABD7MPB8</accession>
<gene>
    <name evidence="2" type="ORF">SAMEA3356023_04645</name>
</gene>
<name>A0ABD7MPB8_SHISO</name>
<comment type="caution">
    <text evidence="2">The sequence shown here is derived from an EMBL/GenBank/DDBJ whole genome shotgun (WGS) entry which is preliminary data.</text>
</comment>
<feature type="compositionally biased region" description="Basic and acidic residues" evidence="1">
    <location>
        <begin position="152"/>
        <end position="174"/>
    </location>
</feature>
<evidence type="ECO:0000313" key="3">
    <source>
        <dbReference type="Proteomes" id="UP000187717"/>
    </source>
</evidence>
<protein>
    <submittedName>
        <fullName evidence="2">Bacteriophage protein</fullName>
    </submittedName>
</protein>
<dbReference type="Pfam" id="PF07120">
    <property type="entry name" value="DUF1376"/>
    <property type="match status" value="1"/>
</dbReference>
<evidence type="ECO:0000256" key="1">
    <source>
        <dbReference type="SAM" id="MobiDB-lite"/>
    </source>
</evidence>
<proteinExistence type="predicted"/>
<evidence type="ECO:0000313" key="2">
    <source>
        <dbReference type="EMBL" id="SJE66368.1"/>
    </source>
</evidence>
<sequence>MLFVLILSNRAASYGAIMAALPYMQLYIADYLADTMHLSAEEHGAYLLLMFNYWQTGKPIPKNRLAKIARLTNERWVDVEPSLREFFCDNGDEWMHLRIEEDLASVREKLTKKSAAGKASVQARRSRKEADVQTKQERNLTGVQTDVGVMFEHDANTKATNKDTDKDLKTDLTHPKPFPSGREFRDFVAGVLEGRLSGGTAAEFCNSAVVALQAAGLDVCREYPVPERGDGCGGRIDIVVTDRNGVRCGSELDRNSPRQKSLLKIGAVETGICVLRRSDIARHTEQGILVIGGAVRQKKFDPLSVDLPDWLPETLWHEWVQFRQALRKPIRTEQGANGAIRELEKFRQQGFTPEQVIRHSIANEYQGLFAPKGVRPETLLRQVNTVSLPDSAIPPGFRG</sequence>
<feature type="region of interest" description="Disordered" evidence="1">
    <location>
        <begin position="152"/>
        <end position="176"/>
    </location>
</feature>
<feature type="region of interest" description="Disordered" evidence="1">
    <location>
        <begin position="115"/>
        <end position="139"/>
    </location>
</feature>